<evidence type="ECO:0000313" key="2">
    <source>
        <dbReference type="EMBL" id="URE44318.1"/>
    </source>
</evidence>
<sequence>MIMENRGHKFHRYKDRALDDLFTAPTLCLLNLSIVKQDSLTFSSNINAVVQTWFHHHEKLKQIVLTWLLHSSSVLGFFSEAIVSFLLVGFVFYFLRTMQYI</sequence>
<organism evidence="2 3">
    <name type="scientific">Musa troglodytarum</name>
    <name type="common">fe'i banana</name>
    <dbReference type="NCBI Taxonomy" id="320322"/>
    <lineage>
        <taxon>Eukaryota</taxon>
        <taxon>Viridiplantae</taxon>
        <taxon>Streptophyta</taxon>
        <taxon>Embryophyta</taxon>
        <taxon>Tracheophyta</taxon>
        <taxon>Spermatophyta</taxon>
        <taxon>Magnoliopsida</taxon>
        <taxon>Liliopsida</taxon>
        <taxon>Zingiberales</taxon>
        <taxon>Musaceae</taxon>
        <taxon>Musa</taxon>
    </lineage>
</organism>
<keyword evidence="1" id="KW-1133">Transmembrane helix</keyword>
<feature type="transmembrane region" description="Helical" evidence="1">
    <location>
        <begin position="74"/>
        <end position="95"/>
    </location>
</feature>
<keyword evidence="1" id="KW-0812">Transmembrane</keyword>
<dbReference type="AlphaFoldDB" id="A0A9E7L382"/>
<keyword evidence="1" id="KW-0472">Membrane</keyword>
<name>A0A9E7L382_9LILI</name>
<protein>
    <submittedName>
        <fullName evidence="2">Uncharacterized protein</fullName>
    </submittedName>
</protein>
<reference evidence="2" key="1">
    <citation type="submission" date="2022-05" db="EMBL/GenBank/DDBJ databases">
        <title>The Musa troglodytarum L. genome provides insights into the mechanism of non-climacteric behaviour and enrichment of carotenoids.</title>
        <authorList>
            <person name="Wang J."/>
        </authorList>
    </citation>
    <scope>NUCLEOTIDE SEQUENCE</scope>
    <source>
        <tissue evidence="2">Leaf</tissue>
    </source>
</reference>
<proteinExistence type="predicted"/>
<gene>
    <name evidence="2" type="ORF">MUK42_33397</name>
</gene>
<accession>A0A9E7L382</accession>
<keyword evidence="3" id="KW-1185">Reference proteome</keyword>
<evidence type="ECO:0000313" key="3">
    <source>
        <dbReference type="Proteomes" id="UP001055439"/>
    </source>
</evidence>
<evidence type="ECO:0000256" key="1">
    <source>
        <dbReference type="SAM" id="Phobius"/>
    </source>
</evidence>
<dbReference type="EMBL" id="CP097511">
    <property type="protein sequence ID" value="URE44318.1"/>
    <property type="molecule type" value="Genomic_DNA"/>
</dbReference>
<dbReference type="Proteomes" id="UP001055439">
    <property type="component" value="Chromosome 9"/>
</dbReference>